<organism evidence="1 2">
    <name type="scientific">Coniosporium uncinatum</name>
    <dbReference type="NCBI Taxonomy" id="93489"/>
    <lineage>
        <taxon>Eukaryota</taxon>
        <taxon>Fungi</taxon>
        <taxon>Dikarya</taxon>
        <taxon>Ascomycota</taxon>
        <taxon>Pezizomycotina</taxon>
        <taxon>Dothideomycetes</taxon>
        <taxon>Dothideomycetes incertae sedis</taxon>
        <taxon>Coniosporium</taxon>
    </lineage>
</organism>
<dbReference type="EMBL" id="JAWDJW010008486">
    <property type="protein sequence ID" value="KAK3060547.1"/>
    <property type="molecule type" value="Genomic_DNA"/>
</dbReference>
<sequence>MGAFHQGGVVPMQTYIADHANKDFDVKQVFWWKTYSPPTWLLNGLNENVTTTDLMGVKGDAMVARLVETAPCYAPSSANSSNVYLAAPNSATFLDAFVSVNGTEQGAGMIRLQEVWRYSKHLNLDDMDFSDDGVRPTLRRVIGRRGLVLWRVTKDCRERDREIYERLAVGRAELNLFIYHVNMEDQNVAVKYPTQAQNSPLLDLPPELRNKIYEELFDDVFEYNIKTGLIHAPAELRLGRTCRQLYHETRGSTLRLGIVAVHSKTRSLSFTRPGSMYVTDIAISTSPARRASATSSKNSESLYYLAARLFSGPLFDARMSPHIASIRRVQLHVSQIKFGQADVEEVVDHIRDGHKTCSPSGCVASGLRALDEQTEIRFVVHCSPAVSLLVGYRVNALHGKRTLSLLLQGAVDSGIIGNNLSVSLVDIEEWVDFKPAFMEVEGGGSTEEEDLEAFREEVKKLVELEQSGILRPGAWK</sequence>
<gene>
    <name evidence="1" type="ORF">LTS18_008311</name>
</gene>
<evidence type="ECO:0000313" key="2">
    <source>
        <dbReference type="Proteomes" id="UP001186974"/>
    </source>
</evidence>
<accession>A0ACC3D240</accession>
<comment type="caution">
    <text evidence="1">The sequence shown here is derived from an EMBL/GenBank/DDBJ whole genome shotgun (WGS) entry which is preliminary data.</text>
</comment>
<keyword evidence="2" id="KW-1185">Reference proteome</keyword>
<name>A0ACC3D240_9PEZI</name>
<protein>
    <submittedName>
        <fullName evidence="1">Uncharacterized protein</fullName>
    </submittedName>
</protein>
<proteinExistence type="predicted"/>
<dbReference type="Proteomes" id="UP001186974">
    <property type="component" value="Unassembled WGS sequence"/>
</dbReference>
<reference evidence="1" key="1">
    <citation type="submission" date="2024-09" db="EMBL/GenBank/DDBJ databases">
        <title>Black Yeasts Isolated from many extreme environments.</title>
        <authorList>
            <person name="Coleine C."/>
            <person name="Stajich J.E."/>
            <person name="Selbmann L."/>
        </authorList>
    </citation>
    <scope>NUCLEOTIDE SEQUENCE</scope>
    <source>
        <strain evidence="1">CCFEE 5737</strain>
    </source>
</reference>
<evidence type="ECO:0000313" key="1">
    <source>
        <dbReference type="EMBL" id="KAK3060547.1"/>
    </source>
</evidence>